<evidence type="ECO:0000256" key="3">
    <source>
        <dbReference type="SAM" id="MobiDB-lite"/>
    </source>
</evidence>
<dbReference type="SUPFAM" id="SSF55159">
    <property type="entry name" value="eIF1-like"/>
    <property type="match status" value="1"/>
</dbReference>
<dbReference type="GO" id="GO:0003743">
    <property type="term" value="F:translation initiation factor activity"/>
    <property type="evidence" value="ECO:0007669"/>
    <property type="project" value="InterPro"/>
</dbReference>
<feature type="domain" description="SUI1" evidence="4">
    <location>
        <begin position="92"/>
        <end position="162"/>
    </location>
</feature>
<evidence type="ECO:0000256" key="1">
    <source>
        <dbReference type="ARBA" id="ARBA00005422"/>
    </source>
</evidence>
<dbReference type="PANTHER" id="PTHR10388">
    <property type="entry name" value="EUKARYOTIC TRANSLATION INITIATION FACTOR SUI1"/>
    <property type="match status" value="1"/>
</dbReference>
<dbReference type="InterPro" id="IPR005874">
    <property type="entry name" value="SUI1_euk"/>
</dbReference>
<dbReference type="InterPro" id="IPR001950">
    <property type="entry name" value="SUI1"/>
</dbReference>
<dbReference type="OrthoDB" id="10248435at2759"/>
<dbReference type="Gene3D" id="3.30.780.10">
    <property type="entry name" value="SUI1-like domain"/>
    <property type="match status" value="1"/>
</dbReference>
<comment type="similarity">
    <text evidence="1">Belongs to the SUI1 family.</text>
</comment>
<feature type="compositionally biased region" description="Basic and acidic residues" evidence="3">
    <location>
        <begin position="25"/>
        <end position="43"/>
    </location>
</feature>
<proteinExistence type="inferred from homology"/>
<protein>
    <submittedName>
        <fullName evidence="5">Protein translation factor SUI1</fullName>
    </submittedName>
</protein>
<sequence length="172" mass="19568">MITDTTENTVTEVYDKLKIEKNETEDKEVIVDNKDSDGVSDKKEKKRSKKKKKKRRVSDDEDDGAFTIENLTTTDAFAVENNNIGNTSDGYVHIRIQQRNGRKTLTTVQGISDAYDLKLIVKHCKKKFSCNGSVIEREEFGQVMQFQGDQRKNLSDYLSKHGLCPKNSIKAS</sequence>
<feature type="region of interest" description="Disordered" evidence="3">
    <location>
        <begin position="25"/>
        <end position="59"/>
    </location>
</feature>
<dbReference type="EMBL" id="LWCA01000257">
    <property type="protein sequence ID" value="OAF69597.1"/>
    <property type="molecule type" value="Genomic_DNA"/>
</dbReference>
<dbReference type="Proteomes" id="UP000078046">
    <property type="component" value="Unassembled WGS sequence"/>
</dbReference>
<dbReference type="InterPro" id="IPR036877">
    <property type="entry name" value="SUI1_dom_sf"/>
</dbReference>
<evidence type="ECO:0000313" key="6">
    <source>
        <dbReference type="Proteomes" id="UP000078046"/>
    </source>
</evidence>
<dbReference type="AlphaFoldDB" id="A0A177B5L7"/>
<reference evidence="5 6" key="1">
    <citation type="submission" date="2016-04" db="EMBL/GenBank/DDBJ databases">
        <title>The genome of Intoshia linei affirms orthonectids as highly simplified spiralians.</title>
        <authorList>
            <person name="Mikhailov K.V."/>
            <person name="Slusarev G.S."/>
            <person name="Nikitin M.A."/>
            <person name="Logacheva M.D."/>
            <person name="Penin A."/>
            <person name="Aleoshin V."/>
            <person name="Panchin Y.V."/>
        </authorList>
    </citation>
    <scope>NUCLEOTIDE SEQUENCE [LARGE SCALE GENOMIC DNA]</scope>
    <source>
        <strain evidence="5">Intl2013</strain>
        <tissue evidence="5">Whole animal</tissue>
    </source>
</reference>
<evidence type="ECO:0000256" key="2">
    <source>
        <dbReference type="ARBA" id="ARBA00022917"/>
    </source>
</evidence>
<dbReference type="CDD" id="cd11566">
    <property type="entry name" value="eIF1_SUI1"/>
    <property type="match status" value="1"/>
</dbReference>
<dbReference type="Pfam" id="PF01253">
    <property type="entry name" value="SUI1"/>
    <property type="match status" value="1"/>
</dbReference>
<gene>
    <name evidence="5" type="ORF">A3Q56_02653</name>
</gene>
<dbReference type="PROSITE" id="PS50296">
    <property type="entry name" value="SUI1"/>
    <property type="match status" value="1"/>
</dbReference>
<accession>A0A177B5L7</accession>
<feature type="compositionally biased region" description="Basic residues" evidence="3">
    <location>
        <begin position="44"/>
        <end position="56"/>
    </location>
</feature>
<comment type="caution">
    <text evidence="5">The sequence shown here is derived from an EMBL/GenBank/DDBJ whole genome shotgun (WGS) entry which is preliminary data.</text>
</comment>
<evidence type="ECO:0000259" key="4">
    <source>
        <dbReference type="PROSITE" id="PS50296"/>
    </source>
</evidence>
<organism evidence="5 6">
    <name type="scientific">Intoshia linei</name>
    <dbReference type="NCBI Taxonomy" id="1819745"/>
    <lineage>
        <taxon>Eukaryota</taxon>
        <taxon>Metazoa</taxon>
        <taxon>Spiralia</taxon>
        <taxon>Lophotrochozoa</taxon>
        <taxon>Mesozoa</taxon>
        <taxon>Orthonectida</taxon>
        <taxon>Rhopaluridae</taxon>
        <taxon>Intoshia</taxon>
    </lineage>
</organism>
<evidence type="ECO:0000313" key="5">
    <source>
        <dbReference type="EMBL" id="OAF69597.1"/>
    </source>
</evidence>
<keyword evidence="2" id="KW-0648">Protein biosynthesis</keyword>
<keyword evidence="6" id="KW-1185">Reference proteome</keyword>
<name>A0A177B5L7_9BILA</name>